<reference evidence="2 3" key="1">
    <citation type="submission" date="2014-06" db="EMBL/GenBank/DDBJ databases">
        <authorList>
            <person name="Swart Estienne"/>
        </authorList>
    </citation>
    <scope>NUCLEOTIDE SEQUENCE [LARGE SCALE GENOMIC DNA]</scope>
    <source>
        <strain evidence="2 3">130c</strain>
    </source>
</reference>
<gene>
    <name evidence="2" type="primary">Contig327.g358</name>
    <name evidence="2" type="ORF">STYLEM_1861</name>
</gene>
<dbReference type="AlphaFoldDB" id="A0A077ZTP4"/>
<feature type="domain" description="BSD" evidence="1">
    <location>
        <begin position="192"/>
        <end position="244"/>
    </location>
</feature>
<organism evidence="2 3">
    <name type="scientific">Stylonychia lemnae</name>
    <name type="common">Ciliate</name>
    <dbReference type="NCBI Taxonomy" id="5949"/>
    <lineage>
        <taxon>Eukaryota</taxon>
        <taxon>Sar</taxon>
        <taxon>Alveolata</taxon>
        <taxon>Ciliophora</taxon>
        <taxon>Intramacronucleata</taxon>
        <taxon>Spirotrichea</taxon>
        <taxon>Stichotrichia</taxon>
        <taxon>Sporadotrichida</taxon>
        <taxon>Oxytrichidae</taxon>
        <taxon>Stylonychinae</taxon>
        <taxon>Stylonychia</taxon>
    </lineage>
</organism>
<dbReference type="EMBL" id="CCKQ01001789">
    <property type="protein sequence ID" value="CDW72894.1"/>
    <property type="molecule type" value="Genomic_DNA"/>
</dbReference>
<dbReference type="InParanoid" id="A0A077ZTP4"/>
<keyword evidence="3" id="KW-1185">Reference proteome</keyword>
<name>A0A077ZTP4_STYLE</name>
<dbReference type="OrthoDB" id="360521at2759"/>
<evidence type="ECO:0000259" key="1">
    <source>
        <dbReference type="PROSITE" id="PS50858"/>
    </source>
</evidence>
<proteinExistence type="predicted"/>
<evidence type="ECO:0000313" key="3">
    <source>
        <dbReference type="Proteomes" id="UP000039865"/>
    </source>
</evidence>
<evidence type="ECO:0000313" key="2">
    <source>
        <dbReference type="EMBL" id="CDW72894.1"/>
    </source>
</evidence>
<protein>
    <recommendedName>
        <fullName evidence="1">BSD domain-containing protein</fullName>
    </recommendedName>
</protein>
<dbReference type="Proteomes" id="UP000039865">
    <property type="component" value="Unassembled WGS sequence"/>
</dbReference>
<dbReference type="InterPro" id="IPR005607">
    <property type="entry name" value="BSD_dom"/>
</dbReference>
<sequence length="576" mass="67521">MQGLLPQENILEQVNASLRQIEGILLITNVRILWKRVGDSLFQFNENRLHVKGVLRAQDNKKQDRWVLRIEIKGKSQAFNFGFEGINSGVISDRIQQLLQSNADSESAQLNSVGTETIQKIINLNKNDYLKDTFDEFVVQKNLMTEQEFWSSASANDKAVYGIKDNKIESTDFIQAGISNKPFLLMPRQNFTTQKTEFSLEENDCKRLLKEFSELASAYEARVPLRCSEKEFWNEFLSKNFQYKSQIFGGNNPIFVPFSTDINSYEDLYIHNPRQLLQQQVKSEEVKETAKSLDVNYLKNIEFDQKPSGYGTFQNQQEIDNLNTIIEKIGGDIQTQKDKNIEYEIQARKIINKYNQNSNRIIQGSRHERKIEKKDDEQLMLEKEKLLEEHQMIQTPQSHSRPQVSQSQCYTVNEFKNIAAGFAQNLIKIQIQNQTNKIQMPVNSAENFREFHKKLMSTLNDSIKLIDLQYDLDAVKKKIPPHIQERLLYYYKKFNVLFKHCYIQMEKASENPMVSERLQELALVIKEESEGLKAFTGQEQLRRYTNLFNRLKEMYNRLNNHYVHFQTSRQRLNNSI</sequence>
<accession>A0A077ZTP4</accession>
<dbReference type="PROSITE" id="PS50858">
    <property type="entry name" value="BSD"/>
    <property type="match status" value="1"/>
</dbReference>